<feature type="disulfide bond" evidence="8">
    <location>
        <begin position="380"/>
        <end position="389"/>
    </location>
</feature>
<reference evidence="12" key="1">
    <citation type="submission" date="2025-08" db="UniProtKB">
        <authorList>
            <consortium name="Ensembl"/>
        </authorList>
    </citation>
    <scope>IDENTIFICATION</scope>
</reference>
<dbReference type="Gene3D" id="2.60.120.260">
    <property type="entry name" value="Galactose-binding domain-like"/>
    <property type="match status" value="1"/>
</dbReference>
<evidence type="ECO:0000256" key="8">
    <source>
        <dbReference type="PROSITE-ProRule" id="PRU00460"/>
    </source>
</evidence>
<comment type="subcellular location">
    <subcellularLocation>
        <location evidence="1">Secreted</location>
    </subcellularLocation>
</comment>
<evidence type="ECO:0000259" key="11">
    <source>
        <dbReference type="PROSITE" id="PS51117"/>
    </source>
</evidence>
<feature type="domain" description="Laminin EGF-like" evidence="9">
    <location>
        <begin position="296"/>
        <end position="358"/>
    </location>
</feature>
<evidence type="ECO:0000256" key="4">
    <source>
        <dbReference type="ARBA" id="ARBA00022737"/>
    </source>
</evidence>
<dbReference type="SUPFAM" id="SSF50242">
    <property type="entry name" value="TIMP-like"/>
    <property type="match status" value="1"/>
</dbReference>
<protein>
    <submittedName>
        <fullName evidence="12">Netrin 5</fullName>
    </submittedName>
</protein>
<feature type="disulfide bond" evidence="8">
    <location>
        <begin position="359"/>
        <end position="371"/>
    </location>
</feature>
<feature type="domain" description="Laminin EGF-like" evidence="9">
    <location>
        <begin position="359"/>
        <end position="408"/>
    </location>
</feature>
<dbReference type="Ensembl" id="ENSLBET00000039491.1">
    <property type="protein sequence ID" value="ENSLBEP00000037928.1"/>
    <property type="gene ID" value="ENSLBEG00000028290.1"/>
</dbReference>
<dbReference type="InterPro" id="IPR008211">
    <property type="entry name" value="Laminin_N"/>
</dbReference>
<keyword evidence="4" id="KW-0677">Repeat</keyword>
<feature type="disulfide bond" evidence="8">
    <location>
        <begin position="326"/>
        <end position="335"/>
    </location>
</feature>
<comment type="caution">
    <text evidence="8">Lacks conserved residue(s) required for the propagation of feature annotation.</text>
</comment>
<keyword evidence="3" id="KW-0732">Signal</keyword>
<dbReference type="Pfam" id="PF24973">
    <property type="entry name" value="EGF_LMN_ATRN"/>
    <property type="match status" value="1"/>
</dbReference>
<evidence type="ECO:0000256" key="3">
    <source>
        <dbReference type="ARBA" id="ARBA00022729"/>
    </source>
</evidence>
<dbReference type="InterPro" id="IPR050440">
    <property type="entry name" value="Laminin/Netrin_ECM"/>
</dbReference>
<dbReference type="AlphaFoldDB" id="A0A3Q3H2N1"/>
<evidence type="ECO:0000256" key="1">
    <source>
        <dbReference type="ARBA" id="ARBA00004613"/>
    </source>
</evidence>
<dbReference type="InterPro" id="IPR056863">
    <property type="entry name" value="LMN_ATRN_NET-like_EGF"/>
</dbReference>
<dbReference type="GO" id="GO:0016358">
    <property type="term" value="P:dendrite development"/>
    <property type="evidence" value="ECO:0007669"/>
    <property type="project" value="TreeGrafter"/>
</dbReference>
<dbReference type="SMART" id="SM00136">
    <property type="entry name" value="LamNT"/>
    <property type="match status" value="1"/>
</dbReference>
<keyword evidence="7 8" id="KW-0424">Laminin EGF-like domain</keyword>
<keyword evidence="6" id="KW-0325">Glycoprotein</keyword>
<dbReference type="SMART" id="SM00180">
    <property type="entry name" value="EGF_Lam"/>
    <property type="match status" value="2"/>
</dbReference>
<proteinExistence type="predicted"/>
<evidence type="ECO:0000313" key="12">
    <source>
        <dbReference type="Ensembl" id="ENSLBEP00000037928.1"/>
    </source>
</evidence>
<dbReference type="CDD" id="cd00055">
    <property type="entry name" value="EGF_Lam"/>
    <property type="match status" value="2"/>
</dbReference>
<dbReference type="Gene3D" id="2.40.50.120">
    <property type="match status" value="1"/>
</dbReference>
<evidence type="ECO:0000256" key="2">
    <source>
        <dbReference type="ARBA" id="ARBA00022525"/>
    </source>
</evidence>
<dbReference type="PANTHER" id="PTHR10574:SF383">
    <property type="entry name" value="NETRIN 5"/>
    <property type="match status" value="1"/>
</dbReference>
<dbReference type="InterPro" id="IPR018933">
    <property type="entry name" value="Netrin_module_non-TIMP"/>
</dbReference>
<dbReference type="PROSITE" id="PS01248">
    <property type="entry name" value="EGF_LAM_1"/>
    <property type="match status" value="1"/>
</dbReference>
<evidence type="ECO:0000256" key="7">
    <source>
        <dbReference type="ARBA" id="ARBA00023292"/>
    </source>
</evidence>
<evidence type="ECO:0000259" key="9">
    <source>
        <dbReference type="PROSITE" id="PS50027"/>
    </source>
</evidence>
<feature type="domain" description="Laminin N-terminal" evidence="11">
    <location>
        <begin position="33"/>
        <end position="250"/>
    </location>
</feature>
<dbReference type="SMART" id="SM00643">
    <property type="entry name" value="C345C"/>
    <property type="match status" value="1"/>
</dbReference>
<feature type="disulfide bond" evidence="8">
    <location>
        <begin position="392"/>
        <end position="406"/>
    </location>
</feature>
<dbReference type="GO" id="GO:0005576">
    <property type="term" value="C:extracellular region"/>
    <property type="evidence" value="ECO:0007669"/>
    <property type="project" value="UniProtKB-SubCell"/>
</dbReference>
<sequence>AAEAFGPRLLLRGLVYAALWTSPHDPCYHLDARPRHCLSEFINAAYGVPVNASHSLHGLDYDANITTLTDLHNPHNLTCWMAHGNPETGEWILTLPLGRRFEITYISLQFCQQGEPSDPISISILKSMDYGRTWRPMQHYSNDCLGNFGIPSQTVAQSRHQETEPLCSDPRPLQKQRGGMVLAFSALDGRPSSPDFDHSHTLQDWVTATDIRIVFHQVTKVAKEGNSDKKDFMTAVRAPLALSDLQVGGRCKCNGHASRCRRDDAAGPDCDVCEDFYCDRPWHRATPTHPNPCVACECNGHSNKCRFSMEVFQQSGRRSGGVCQKCRHHTAGRHCQYCQNGYTRDHSKPLNNRKACQSCQCHPLGAVGRWCNQTSGQCLCREGVTGLRCNRCAPGYTQGKSPLRPCIRKSSNSMSEECVSYCQPSQVKVRMNLETYCIKDFVLKVQVRGMERSGPWWQFSISVQTVFRTGSNSRVRRGPQSLWVPDRDLSCGCPALHVGRTFLLIGAEEGERGWGPEESRLVADRSTLALQWREHWSPKLRETKLTSASFSNRAGILRYESKKHHSNITS</sequence>
<keyword evidence="5 8" id="KW-1015">Disulfide bond</keyword>
<dbReference type="FunFam" id="2.60.120.260:FF:000217">
    <property type="entry name" value="Netrin 5"/>
    <property type="match status" value="1"/>
</dbReference>
<dbReference type="GO" id="GO:0009888">
    <property type="term" value="P:tissue development"/>
    <property type="evidence" value="ECO:0007669"/>
    <property type="project" value="TreeGrafter"/>
</dbReference>
<evidence type="ECO:0000259" key="10">
    <source>
        <dbReference type="PROSITE" id="PS50189"/>
    </source>
</evidence>
<dbReference type="Pfam" id="PF00055">
    <property type="entry name" value="Laminin_N"/>
    <property type="match status" value="1"/>
</dbReference>
<keyword evidence="13" id="KW-1185">Reference proteome</keyword>
<dbReference type="PROSITE" id="PS50189">
    <property type="entry name" value="NTR"/>
    <property type="match status" value="1"/>
</dbReference>
<keyword evidence="2" id="KW-0964">Secreted</keyword>
<accession>A0A3Q3H2N1</accession>
<dbReference type="CDD" id="cd03579">
    <property type="entry name" value="NTR_netrin-1_like"/>
    <property type="match status" value="1"/>
</dbReference>
<dbReference type="InterPro" id="IPR002049">
    <property type="entry name" value="LE_dom"/>
</dbReference>
<name>A0A3Q3H2N1_9LABR</name>
<dbReference type="GO" id="GO:0005604">
    <property type="term" value="C:basement membrane"/>
    <property type="evidence" value="ECO:0007669"/>
    <property type="project" value="TreeGrafter"/>
</dbReference>
<evidence type="ECO:0000256" key="6">
    <source>
        <dbReference type="ARBA" id="ARBA00023180"/>
    </source>
</evidence>
<dbReference type="SUPFAM" id="SSF57196">
    <property type="entry name" value="EGF/Laminin"/>
    <property type="match status" value="2"/>
</dbReference>
<feature type="domain" description="NTR" evidence="10">
    <location>
        <begin position="418"/>
        <end position="552"/>
    </location>
</feature>
<evidence type="ECO:0000256" key="5">
    <source>
        <dbReference type="ARBA" id="ARBA00023157"/>
    </source>
</evidence>
<dbReference type="PROSITE" id="PS51117">
    <property type="entry name" value="LAMININ_NTER"/>
    <property type="match status" value="1"/>
</dbReference>
<dbReference type="PANTHER" id="PTHR10574">
    <property type="entry name" value="NETRIN/LAMININ-RELATED"/>
    <property type="match status" value="1"/>
</dbReference>
<reference evidence="12" key="2">
    <citation type="submission" date="2025-09" db="UniProtKB">
        <authorList>
            <consortium name="Ensembl"/>
        </authorList>
    </citation>
    <scope>IDENTIFICATION</scope>
</reference>
<dbReference type="InterPro" id="IPR008993">
    <property type="entry name" value="TIMP-like_OB-fold"/>
</dbReference>
<dbReference type="GO" id="GO:0009887">
    <property type="term" value="P:animal organ morphogenesis"/>
    <property type="evidence" value="ECO:0007669"/>
    <property type="project" value="TreeGrafter"/>
</dbReference>
<dbReference type="Pfam" id="PF00053">
    <property type="entry name" value="EGF_laminin"/>
    <property type="match status" value="1"/>
</dbReference>
<dbReference type="FunFam" id="2.40.50.120:FF:000001">
    <property type="entry name" value="Netrin 1"/>
    <property type="match status" value="1"/>
</dbReference>
<dbReference type="GO" id="GO:0008045">
    <property type="term" value="P:motor neuron axon guidance"/>
    <property type="evidence" value="ECO:0007669"/>
    <property type="project" value="TreeGrafter"/>
</dbReference>
<organism evidence="12 13">
    <name type="scientific">Labrus bergylta</name>
    <name type="common">ballan wrasse</name>
    <dbReference type="NCBI Taxonomy" id="56723"/>
    <lineage>
        <taxon>Eukaryota</taxon>
        <taxon>Metazoa</taxon>
        <taxon>Chordata</taxon>
        <taxon>Craniata</taxon>
        <taxon>Vertebrata</taxon>
        <taxon>Euteleostomi</taxon>
        <taxon>Actinopterygii</taxon>
        <taxon>Neopterygii</taxon>
        <taxon>Teleostei</taxon>
        <taxon>Neoteleostei</taxon>
        <taxon>Acanthomorphata</taxon>
        <taxon>Eupercaria</taxon>
        <taxon>Labriformes</taxon>
        <taxon>Labridae</taxon>
        <taxon>Labrus</taxon>
    </lineage>
</organism>
<feature type="disulfide bond" evidence="8">
    <location>
        <begin position="361"/>
        <end position="378"/>
    </location>
</feature>
<dbReference type="GeneTree" id="ENSGT00940000166316"/>
<dbReference type="InterPro" id="IPR001134">
    <property type="entry name" value="Netrin_domain"/>
</dbReference>
<dbReference type="Gene3D" id="2.10.25.10">
    <property type="entry name" value="Laminin"/>
    <property type="match status" value="2"/>
</dbReference>
<dbReference type="PROSITE" id="PS50027">
    <property type="entry name" value="EGF_LAM_2"/>
    <property type="match status" value="2"/>
</dbReference>
<dbReference type="Proteomes" id="UP000261660">
    <property type="component" value="Unplaced"/>
</dbReference>
<dbReference type="Pfam" id="PF01759">
    <property type="entry name" value="NTR"/>
    <property type="match status" value="1"/>
</dbReference>
<dbReference type="FunFam" id="2.10.25.10:FF:000048">
    <property type="entry name" value="Netrin 3"/>
    <property type="match status" value="1"/>
</dbReference>
<dbReference type="FunFam" id="2.10.25.10:FF:000081">
    <property type="entry name" value="Netrin 1"/>
    <property type="match status" value="1"/>
</dbReference>
<evidence type="ECO:0000313" key="13">
    <source>
        <dbReference type="Proteomes" id="UP000261660"/>
    </source>
</evidence>